<evidence type="ECO:0000259" key="1">
    <source>
        <dbReference type="PROSITE" id="PS50943"/>
    </source>
</evidence>
<dbReference type="Proteomes" id="UP000056209">
    <property type="component" value="Unassembled WGS sequence"/>
</dbReference>
<dbReference type="AlphaFoldDB" id="A0A117DMX8"/>
<dbReference type="RefSeq" id="WP_058975449.1">
    <property type="nucleotide sequence ID" value="NZ_BCMS01000001.1"/>
</dbReference>
<evidence type="ECO:0000313" key="3">
    <source>
        <dbReference type="Proteomes" id="UP000056209"/>
    </source>
</evidence>
<dbReference type="EMBL" id="BCMS01000001">
    <property type="protein sequence ID" value="GAQ20776.1"/>
    <property type="molecule type" value="Genomic_DNA"/>
</dbReference>
<dbReference type="InterPro" id="IPR010982">
    <property type="entry name" value="Lambda_DNA-bd_dom_sf"/>
</dbReference>
<proteinExistence type="predicted"/>
<dbReference type="Pfam" id="PF01381">
    <property type="entry name" value="HTH_3"/>
    <property type="match status" value="1"/>
</dbReference>
<gene>
    <name evidence="2" type="ORF">DEIGR_100803</name>
</gene>
<dbReference type="OrthoDB" id="9805309at2"/>
<name>A0A117DMX8_9DEIO</name>
<keyword evidence="3" id="KW-1185">Reference proteome</keyword>
<sequence>MEILLSGLKARRKAAGLTQQQLAAAADVSVATIFKHEQGAINGVDGNTLDALCAALGCQRYELFLPPNSDVPEKDLSADFRRQMA</sequence>
<dbReference type="SMART" id="SM00530">
    <property type="entry name" value="HTH_XRE"/>
    <property type="match status" value="1"/>
</dbReference>
<dbReference type="InterPro" id="IPR001387">
    <property type="entry name" value="Cro/C1-type_HTH"/>
</dbReference>
<dbReference type="PROSITE" id="PS50943">
    <property type="entry name" value="HTH_CROC1"/>
    <property type="match status" value="1"/>
</dbReference>
<dbReference type="GO" id="GO:0003677">
    <property type="term" value="F:DNA binding"/>
    <property type="evidence" value="ECO:0007669"/>
    <property type="project" value="InterPro"/>
</dbReference>
<comment type="caution">
    <text evidence="2">The sequence shown here is derived from an EMBL/GenBank/DDBJ whole genome shotgun (WGS) entry which is preliminary data.</text>
</comment>
<accession>A0A117DMX8</accession>
<dbReference type="SUPFAM" id="SSF47413">
    <property type="entry name" value="lambda repressor-like DNA-binding domains"/>
    <property type="match status" value="1"/>
</dbReference>
<dbReference type="CDD" id="cd00093">
    <property type="entry name" value="HTH_XRE"/>
    <property type="match status" value="1"/>
</dbReference>
<protein>
    <submittedName>
        <fullName evidence="2">Hypothetical phage repressor</fullName>
    </submittedName>
</protein>
<organism evidence="2 3">
    <name type="scientific">Deinococcus grandis</name>
    <dbReference type="NCBI Taxonomy" id="57498"/>
    <lineage>
        <taxon>Bacteria</taxon>
        <taxon>Thermotogati</taxon>
        <taxon>Deinococcota</taxon>
        <taxon>Deinococci</taxon>
        <taxon>Deinococcales</taxon>
        <taxon>Deinococcaceae</taxon>
        <taxon>Deinococcus</taxon>
    </lineage>
</organism>
<feature type="domain" description="HTH cro/C1-type" evidence="1">
    <location>
        <begin position="8"/>
        <end position="64"/>
    </location>
</feature>
<dbReference type="Gene3D" id="1.10.260.40">
    <property type="entry name" value="lambda repressor-like DNA-binding domains"/>
    <property type="match status" value="1"/>
</dbReference>
<reference evidence="3" key="1">
    <citation type="submission" date="2015-11" db="EMBL/GenBank/DDBJ databases">
        <title>Draft Genome Sequence of the Radioresistant Bacterium Deinococcus grandis, Isolated from Freshwater Fish in Japan.</title>
        <authorList>
            <person name="Satoh K."/>
            <person name="Onodera T."/>
            <person name="Omoso K."/>
            <person name="Takeda-Yano K."/>
            <person name="Katayama T."/>
            <person name="Oono Y."/>
            <person name="Narumi I."/>
        </authorList>
    </citation>
    <scope>NUCLEOTIDE SEQUENCE [LARGE SCALE GENOMIC DNA]</scope>
    <source>
        <strain evidence="3">ATCC 43672</strain>
    </source>
</reference>
<evidence type="ECO:0000313" key="2">
    <source>
        <dbReference type="EMBL" id="GAQ20776.1"/>
    </source>
</evidence>